<dbReference type="EMBL" id="LGRX02010761">
    <property type="protein sequence ID" value="KAK3269752.1"/>
    <property type="molecule type" value="Genomic_DNA"/>
</dbReference>
<feature type="region of interest" description="Disordered" evidence="1">
    <location>
        <begin position="488"/>
        <end position="511"/>
    </location>
</feature>
<dbReference type="Pfam" id="PF15787">
    <property type="entry name" value="DUF4704"/>
    <property type="match status" value="2"/>
</dbReference>
<evidence type="ECO:0000256" key="1">
    <source>
        <dbReference type="SAM" id="MobiDB-lite"/>
    </source>
</evidence>
<dbReference type="PANTHER" id="PTHR13743:SF123">
    <property type="entry name" value="PROTEIN FAN"/>
    <property type="match status" value="1"/>
</dbReference>
<name>A0AAE0G143_9CHLO</name>
<organism evidence="3 4">
    <name type="scientific">Cymbomonas tetramitiformis</name>
    <dbReference type="NCBI Taxonomy" id="36881"/>
    <lineage>
        <taxon>Eukaryota</taxon>
        <taxon>Viridiplantae</taxon>
        <taxon>Chlorophyta</taxon>
        <taxon>Pyramimonadophyceae</taxon>
        <taxon>Pyramimonadales</taxon>
        <taxon>Pyramimonadaceae</taxon>
        <taxon>Cymbomonas</taxon>
    </lineage>
</organism>
<evidence type="ECO:0000313" key="4">
    <source>
        <dbReference type="Proteomes" id="UP001190700"/>
    </source>
</evidence>
<accession>A0AAE0G143</accession>
<dbReference type="Proteomes" id="UP001190700">
    <property type="component" value="Unassembled WGS sequence"/>
</dbReference>
<keyword evidence="4" id="KW-1185">Reference proteome</keyword>
<feature type="domain" description="DUF4704" evidence="2">
    <location>
        <begin position="532"/>
        <end position="732"/>
    </location>
</feature>
<comment type="caution">
    <text evidence="3">The sequence shown here is derived from an EMBL/GenBank/DDBJ whole genome shotgun (WGS) entry which is preliminary data.</text>
</comment>
<dbReference type="PANTHER" id="PTHR13743">
    <property type="entry name" value="BEIGE/BEACH-RELATED"/>
    <property type="match status" value="1"/>
</dbReference>
<feature type="domain" description="DUF4704" evidence="2">
    <location>
        <begin position="169"/>
        <end position="482"/>
    </location>
</feature>
<dbReference type="AlphaFoldDB" id="A0AAE0G143"/>
<dbReference type="InterPro" id="IPR031570">
    <property type="entry name" value="NBEA/BDCP_DUF4704"/>
</dbReference>
<protein>
    <recommendedName>
        <fullName evidence="2">DUF4704 domain-containing protein</fullName>
    </recommendedName>
</protein>
<dbReference type="InterPro" id="IPR050865">
    <property type="entry name" value="BEACH_Domain"/>
</dbReference>
<gene>
    <name evidence="3" type="ORF">CYMTET_21819</name>
</gene>
<evidence type="ECO:0000313" key="3">
    <source>
        <dbReference type="EMBL" id="KAK3269752.1"/>
    </source>
</evidence>
<sequence>VRLYVDGELVEQQPLAFPKVSGKLQYCCIGTNPRAPLIGLQTARRRRTCALFANLGPVYVLKDPIGPQAMRKLAVRGADYLPAMRAPSGTTLNVGSLDGLPRDEIYARHVALDQEISPKLLMLYHPRMLDNDTHRCPDLSSDAAVASGCPPPRPAVASGLTAPSATLYARADPGLVAAARHPLRDALHALGEGGPSVLLPLVAGAVDHRTQLPEVGLDGLGDPTLTVRVAAVAISIMAKSCRQHTLNQEAVARSCTPWLLAHLLALVLAFHPTEAEEQQELASEQIEVVEAVLVLTEAIKHNTSLCHQVYRSLLLDLRVWVTAEPAAQRHLLQTLARLAATPEGNEHLRGMGAVQRLVDMCRDVYWGPQHLSSRSSNWPRPEIAEQGPWVGCKDACILTDDLLYTVQHILSHPACYETYGSDMRVLVQFTADCPYKHQVSRMLGLFHRMLQQADAKGEAKLADALLQADVAELLLQLVWREANADEADARTAPPQACPQESAEPASPSKLTADDGVLEDVEECGVLVGCTRLLGWLMLHRRLSDTVVAAATRGLSHAIQSSSRRFMTITMYQALLNVSLELEEVGAAVPQQKSAWEVVLNGGPCRLLAPCNLLLQTFLPTLAEAPHELQSRVLEDLLLLACAEASNRRVLTDAVAWPHWLVRLLLLNMHRDPAGAGQQAECAAGEAPLRGSPGRARRQARCQVKELGINLLSIMLKHGLREKGGWLAVEQALHNFDWARRKLKTSSQHMVEME</sequence>
<reference evidence="3 4" key="1">
    <citation type="journal article" date="2015" name="Genome Biol. Evol.">
        <title>Comparative Genomics of a Bacterivorous Green Alga Reveals Evolutionary Causalities and Consequences of Phago-Mixotrophic Mode of Nutrition.</title>
        <authorList>
            <person name="Burns J.A."/>
            <person name="Paasch A."/>
            <person name="Narechania A."/>
            <person name="Kim E."/>
        </authorList>
    </citation>
    <scope>NUCLEOTIDE SEQUENCE [LARGE SCALE GENOMIC DNA]</scope>
    <source>
        <strain evidence="3 4">PLY_AMNH</strain>
    </source>
</reference>
<feature type="non-terminal residue" evidence="3">
    <location>
        <position position="1"/>
    </location>
</feature>
<evidence type="ECO:0000259" key="2">
    <source>
        <dbReference type="Pfam" id="PF15787"/>
    </source>
</evidence>
<proteinExistence type="predicted"/>